<organism evidence="1 2">
    <name type="scientific">Trichinella britovi</name>
    <name type="common">Parasitic roundworm</name>
    <dbReference type="NCBI Taxonomy" id="45882"/>
    <lineage>
        <taxon>Eukaryota</taxon>
        <taxon>Metazoa</taxon>
        <taxon>Ecdysozoa</taxon>
        <taxon>Nematoda</taxon>
        <taxon>Enoplea</taxon>
        <taxon>Dorylaimia</taxon>
        <taxon>Trichinellida</taxon>
        <taxon>Trichinellidae</taxon>
        <taxon>Trichinella</taxon>
    </lineage>
</organism>
<feature type="non-terminal residue" evidence="1">
    <location>
        <position position="1"/>
    </location>
</feature>
<reference evidence="1 2" key="1">
    <citation type="submission" date="2015-01" db="EMBL/GenBank/DDBJ databases">
        <title>Evolution of Trichinella species and genotypes.</title>
        <authorList>
            <person name="Korhonen P.K."/>
            <person name="Edoardo P."/>
            <person name="Giuseppe L.R."/>
            <person name="Gasser R.B."/>
        </authorList>
    </citation>
    <scope>NUCLEOTIDE SEQUENCE [LARGE SCALE GENOMIC DNA]</scope>
    <source>
        <strain evidence="1">ISS120</strain>
    </source>
</reference>
<protein>
    <submittedName>
        <fullName evidence="1">Uncharacterized protein</fullName>
    </submittedName>
</protein>
<name>A0A0V1C713_TRIBR</name>
<gene>
    <name evidence="1" type="ORF">T03_17338</name>
</gene>
<dbReference type="EMBL" id="JYDI01000428">
    <property type="protein sequence ID" value="KRY45024.1"/>
    <property type="molecule type" value="Genomic_DNA"/>
</dbReference>
<dbReference type="AlphaFoldDB" id="A0A0V1C713"/>
<keyword evidence="2" id="KW-1185">Reference proteome</keyword>
<comment type="caution">
    <text evidence="1">The sequence shown here is derived from an EMBL/GenBank/DDBJ whole genome shotgun (WGS) entry which is preliminary data.</text>
</comment>
<evidence type="ECO:0000313" key="2">
    <source>
        <dbReference type="Proteomes" id="UP000054653"/>
    </source>
</evidence>
<feature type="non-terminal residue" evidence="1">
    <location>
        <position position="68"/>
    </location>
</feature>
<proteinExistence type="predicted"/>
<accession>A0A0V1C713</accession>
<dbReference type="Proteomes" id="UP000054653">
    <property type="component" value="Unassembled WGS sequence"/>
</dbReference>
<evidence type="ECO:0000313" key="1">
    <source>
        <dbReference type="EMBL" id="KRY45024.1"/>
    </source>
</evidence>
<sequence length="68" mass="7781">LVVDNSCPSLLHITYKSLGMDEWLIRKPIKREVAEMESQKGSTAGDVNNKRKLMKISQQIFSCQNDEK</sequence>